<keyword evidence="8" id="KW-0285">Flavoprotein</keyword>
<reference evidence="10 11" key="1">
    <citation type="journal article" date="2014" name="ISME J.">
        <title>Candidatus Competibacter-lineage genomes retrieved from metagenomes reveal functional metabolic diversity.</title>
        <authorList>
            <person name="McIlroy S.J."/>
            <person name="Albertsen M."/>
            <person name="Andresen E.K."/>
            <person name="Saunders A.M."/>
            <person name="Kristiansen R."/>
            <person name="Stokholm-Bjerregaard M."/>
            <person name="Nielsen K.L."/>
            <person name="Nielsen P.H."/>
        </authorList>
    </citation>
    <scope>NUCLEOTIDE SEQUENCE [LARGE SCALE GENOMIC DNA]</scope>
    <source>
        <strain evidence="10 11">Run_B_J11</strain>
    </source>
</reference>
<dbReference type="AlphaFoldDB" id="A0A7U7GFH5"/>
<dbReference type="GO" id="GO:0005886">
    <property type="term" value="C:plasma membrane"/>
    <property type="evidence" value="ECO:0007669"/>
    <property type="project" value="UniProtKB-SubCell"/>
</dbReference>
<dbReference type="NCBIfam" id="NF003833">
    <property type="entry name" value="PRK05419.1-5"/>
    <property type="match status" value="1"/>
</dbReference>
<evidence type="ECO:0000256" key="3">
    <source>
        <dbReference type="ARBA" id="ARBA00022617"/>
    </source>
</evidence>
<evidence type="ECO:0000313" key="10">
    <source>
        <dbReference type="EMBL" id="CDH47314.1"/>
    </source>
</evidence>
<accession>A0A7U7GFH5</accession>
<keyword evidence="8" id="KW-0249">Electron transport</keyword>
<dbReference type="HAMAP" id="MF_01207">
    <property type="entry name" value="MsrQ"/>
    <property type="match status" value="1"/>
</dbReference>
<keyword evidence="4 8" id="KW-0812">Transmembrane</keyword>
<dbReference type="GO" id="GO:0016679">
    <property type="term" value="F:oxidoreductase activity, acting on diphenols and related substances as donors"/>
    <property type="evidence" value="ECO:0007669"/>
    <property type="project" value="TreeGrafter"/>
</dbReference>
<evidence type="ECO:0000259" key="9">
    <source>
        <dbReference type="Pfam" id="PF01794"/>
    </source>
</evidence>
<evidence type="ECO:0000256" key="6">
    <source>
        <dbReference type="ARBA" id="ARBA00023004"/>
    </source>
</evidence>
<gene>
    <name evidence="10" type="primary">yedZ</name>
    <name evidence="8" type="synonym">msrQ</name>
    <name evidence="10" type="ORF">BN874_80004</name>
</gene>
<comment type="cofactor">
    <cofactor evidence="8">
        <name>FMN</name>
        <dbReference type="ChEBI" id="CHEBI:58210"/>
    </cofactor>
    <text evidence="8">Binds 1 FMN per subunit.</text>
</comment>
<proteinExistence type="inferred from homology"/>
<name>A0A7U7GFH5_9GAMM</name>
<keyword evidence="3 8" id="KW-0349">Heme</keyword>
<evidence type="ECO:0000256" key="1">
    <source>
        <dbReference type="ARBA" id="ARBA00004141"/>
    </source>
</evidence>
<dbReference type="InterPro" id="IPR022837">
    <property type="entry name" value="MsrQ-like"/>
</dbReference>
<feature type="transmembrane region" description="Helical" evidence="8">
    <location>
        <begin position="81"/>
        <end position="100"/>
    </location>
</feature>
<dbReference type="Pfam" id="PF01794">
    <property type="entry name" value="Ferric_reduct"/>
    <property type="match status" value="1"/>
</dbReference>
<dbReference type="EMBL" id="CBTK010000298">
    <property type="protein sequence ID" value="CDH47314.1"/>
    <property type="molecule type" value="Genomic_DNA"/>
</dbReference>
<keyword evidence="8" id="KW-0288">FMN</keyword>
<dbReference type="GO" id="GO:0009055">
    <property type="term" value="F:electron transfer activity"/>
    <property type="evidence" value="ECO:0007669"/>
    <property type="project" value="UniProtKB-UniRule"/>
</dbReference>
<comment type="function">
    <text evidence="8">Part of the MsrPQ system that repairs oxidized periplasmic proteins containing methionine sulfoxide residues (Met-O), using respiratory chain electrons. Thus protects these proteins from oxidative-stress damage caused by reactive species of oxygen and chlorine generated by the host defense mechanisms. MsrPQ is essential for the maintenance of envelope integrity under bleach stress, rescuing a wide series of structurally unrelated periplasmic proteins from methionine oxidation. MsrQ provides electrons for reduction to the reductase catalytic subunit MsrP, using the quinone pool of the respiratory chain.</text>
</comment>
<comment type="caution">
    <text evidence="10">The sequence shown here is derived from an EMBL/GenBank/DDBJ whole genome shotgun (WGS) entry which is preliminary data.</text>
</comment>
<keyword evidence="8" id="KW-0479">Metal-binding</keyword>
<organism evidence="10 11">
    <name type="scientific">Candidatus Contendobacter odensis Run_B_J11</name>
    <dbReference type="NCBI Taxonomy" id="1400861"/>
    <lineage>
        <taxon>Bacteria</taxon>
        <taxon>Pseudomonadati</taxon>
        <taxon>Pseudomonadota</taxon>
        <taxon>Gammaproteobacteria</taxon>
        <taxon>Candidatus Competibacteraceae</taxon>
        <taxon>Candidatus Contendibacter</taxon>
    </lineage>
</organism>
<protein>
    <recommendedName>
        <fullName evidence="8">Protein-methionine-sulfoxide reductase heme-binding subunit MsrQ</fullName>
    </recommendedName>
    <alternativeName>
        <fullName evidence="8">Flavocytochrome MsrQ</fullName>
    </alternativeName>
</protein>
<dbReference type="InterPro" id="IPR013130">
    <property type="entry name" value="Fe3_Rdtase_TM_dom"/>
</dbReference>
<dbReference type="GO" id="GO:0020037">
    <property type="term" value="F:heme binding"/>
    <property type="evidence" value="ECO:0007669"/>
    <property type="project" value="UniProtKB-UniRule"/>
</dbReference>
<feature type="transmembrane region" description="Helical" evidence="8">
    <location>
        <begin position="120"/>
        <end position="141"/>
    </location>
</feature>
<feature type="transmembrane region" description="Helical" evidence="8">
    <location>
        <begin position="177"/>
        <end position="196"/>
    </location>
</feature>
<dbReference type="RefSeq" id="WP_034436187.1">
    <property type="nucleotide sequence ID" value="NZ_CBTK010000298.1"/>
</dbReference>
<evidence type="ECO:0000256" key="4">
    <source>
        <dbReference type="ARBA" id="ARBA00022692"/>
    </source>
</evidence>
<keyword evidence="6 8" id="KW-0408">Iron</keyword>
<dbReference type="PANTHER" id="PTHR36964">
    <property type="entry name" value="PROTEIN-METHIONINE-SULFOXIDE REDUCTASE HEME-BINDING SUBUNIT MSRQ"/>
    <property type="match status" value="1"/>
</dbReference>
<evidence type="ECO:0000313" key="11">
    <source>
        <dbReference type="Proteomes" id="UP000019184"/>
    </source>
</evidence>
<feature type="domain" description="Ferric oxidoreductase" evidence="9">
    <location>
        <begin position="50"/>
        <end position="162"/>
    </location>
</feature>
<dbReference type="GO" id="GO:0030091">
    <property type="term" value="P:protein repair"/>
    <property type="evidence" value="ECO:0007669"/>
    <property type="project" value="UniProtKB-UniRule"/>
</dbReference>
<dbReference type="GO" id="GO:0046872">
    <property type="term" value="F:metal ion binding"/>
    <property type="evidence" value="ECO:0007669"/>
    <property type="project" value="UniProtKB-KW"/>
</dbReference>
<dbReference type="PANTHER" id="PTHR36964:SF1">
    <property type="entry name" value="PROTEIN-METHIONINE-SULFOXIDE REDUCTASE HEME-BINDING SUBUNIT MSRQ"/>
    <property type="match status" value="1"/>
</dbReference>
<comment type="subunit">
    <text evidence="8">Heterodimer of a catalytic subunit (MsrP) and a heme-binding subunit (MsrQ).</text>
</comment>
<dbReference type="Proteomes" id="UP000019184">
    <property type="component" value="Unassembled WGS sequence"/>
</dbReference>
<sequence length="206" mass="24008">MTPQQPRLISRLGKPLVFIASLLPLVWLCWLIRQGQLGANPVETLSHHSGDWSLRFLLLTLAVTPLRRLTGWNRLQQFRRMLGLFTFFYVCLHFGVYLIFDQFFDLRAIIEDVAQRPYITVGFAGWLLLIPLAVTSTHTMIKRLGRNWQRLHRLVYVIGALGVLHYLWLVKADLTEPLVYAGVLAVLLGYRLWWWTRSARIARSIR</sequence>
<keyword evidence="8" id="KW-1003">Cell membrane</keyword>
<evidence type="ECO:0000256" key="7">
    <source>
        <dbReference type="ARBA" id="ARBA00023136"/>
    </source>
</evidence>
<dbReference type="OrthoDB" id="9788328at2"/>
<evidence type="ECO:0000256" key="5">
    <source>
        <dbReference type="ARBA" id="ARBA00022989"/>
    </source>
</evidence>
<dbReference type="GO" id="GO:0010181">
    <property type="term" value="F:FMN binding"/>
    <property type="evidence" value="ECO:0007669"/>
    <property type="project" value="UniProtKB-UniRule"/>
</dbReference>
<comment type="cofactor">
    <cofactor evidence="8">
        <name>heme b</name>
        <dbReference type="ChEBI" id="CHEBI:60344"/>
    </cofactor>
    <text evidence="8">Binds 1 heme b (iron(II)-protoporphyrin IX) group per subunit.</text>
</comment>
<keyword evidence="7 8" id="KW-0472">Membrane</keyword>
<keyword evidence="11" id="KW-1185">Reference proteome</keyword>
<comment type="caution">
    <text evidence="8">Lacks conserved residue(s) required for the propagation of feature annotation.</text>
</comment>
<keyword evidence="5 8" id="KW-1133">Transmembrane helix</keyword>
<feature type="transmembrane region" description="Helical" evidence="8">
    <location>
        <begin position="153"/>
        <end position="171"/>
    </location>
</feature>
<comment type="subcellular location">
    <subcellularLocation>
        <location evidence="8">Cell membrane</location>
        <topology evidence="8">Multi-pass membrane protein</topology>
    </subcellularLocation>
    <subcellularLocation>
        <location evidence="1">Membrane</location>
        <topology evidence="1">Multi-pass membrane protein</topology>
    </subcellularLocation>
</comment>
<keyword evidence="2 8" id="KW-0813">Transport</keyword>
<evidence type="ECO:0000256" key="8">
    <source>
        <dbReference type="HAMAP-Rule" id="MF_01207"/>
    </source>
</evidence>
<feature type="transmembrane region" description="Helical" evidence="8">
    <location>
        <begin position="12"/>
        <end position="32"/>
    </location>
</feature>
<evidence type="ECO:0000256" key="2">
    <source>
        <dbReference type="ARBA" id="ARBA00022448"/>
    </source>
</evidence>
<comment type="similarity">
    <text evidence="8">Belongs to the MsrQ family.</text>
</comment>